<accession>A0ACB7SEQ7</accession>
<protein>
    <submittedName>
        <fullName evidence="1">Uncharacterized protein</fullName>
    </submittedName>
</protein>
<organism evidence="1 2">
    <name type="scientific">Hyalomma asiaticum</name>
    <name type="common">Tick</name>
    <dbReference type="NCBI Taxonomy" id="266040"/>
    <lineage>
        <taxon>Eukaryota</taxon>
        <taxon>Metazoa</taxon>
        <taxon>Ecdysozoa</taxon>
        <taxon>Arthropoda</taxon>
        <taxon>Chelicerata</taxon>
        <taxon>Arachnida</taxon>
        <taxon>Acari</taxon>
        <taxon>Parasitiformes</taxon>
        <taxon>Ixodida</taxon>
        <taxon>Ixodoidea</taxon>
        <taxon>Ixodidae</taxon>
        <taxon>Hyalomminae</taxon>
        <taxon>Hyalomma</taxon>
    </lineage>
</organism>
<proteinExistence type="predicted"/>
<evidence type="ECO:0000313" key="2">
    <source>
        <dbReference type="Proteomes" id="UP000821845"/>
    </source>
</evidence>
<sequence length="246" mass="26853">MRLLQRDGLGVDEQLPPSLCFVNGSNEIFSDCTNISGRVVSVVHFVKAIQELNNHCRANGGCFELKKERRVGLWSEYTFKCNGCGESERVTTSSLSTILSAKDSIHEAAESGTSSKKKRLKKSTYADVDKAVFTWFLDTRARNVPISGAILQQKAKHFASILGCDDFKASNGWLQGFKSRHGVVGRVTSGESASADSDASASCGGQPSWKRSLRLAEAARNFCEDGITSFVTVVIDGSWSHRSHRP</sequence>
<dbReference type="Proteomes" id="UP000821845">
    <property type="component" value="Chromosome 4"/>
</dbReference>
<keyword evidence="2" id="KW-1185">Reference proteome</keyword>
<comment type="caution">
    <text evidence="1">The sequence shown here is derived from an EMBL/GenBank/DDBJ whole genome shotgun (WGS) entry which is preliminary data.</text>
</comment>
<evidence type="ECO:0000313" key="1">
    <source>
        <dbReference type="EMBL" id="KAH6933436.1"/>
    </source>
</evidence>
<dbReference type="EMBL" id="CM023484">
    <property type="protein sequence ID" value="KAH6933436.1"/>
    <property type="molecule type" value="Genomic_DNA"/>
</dbReference>
<reference evidence="1" key="1">
    <citation type="submission" date="2020-05" db="EMBL/GenBank/DDBJ databases">
        <title>Large-scale comparative analyses of tick genomes elucidate their genetic diversity and vector capacities.</title>
        <authorList>
            <person name="Jia N."/>
            <person name="Wang J."/>
            <person name="Shi W."/>
            <person name="Du L."/>
            <person name="Sun Y."/>
            <person name="Zhan W."/>
            <person name="Jiang J."/>
            <person name="Wang Q."/>
            <person name="Zhang B."/>
            <person name="Ji P."/>
            <person name="Sakyi L.B."/>
            <person name="Cui X."/>
            <person name="Yuan T."/>
            <person name="Jiang B."/>
            <person name="Yang W."/>
            <person name="Lam T.T.-Y."/>
            <person name="Chang Q."/>
            <person name="Ding S."/>
            <person name="Wang X."/>
            <person name="Zhu J."/>
            <person name="Ruan X."/>
            <person name="Zhao L."/>
            <person name="Wei J."/>
            <person name="Que T."/>
            <person name="Du C."/>
            <person name="Cheng J."/>
            <person name="Dai P."/>
            <person name="Han X."/>
            <person name="Huang E."/>
            <person name="Gao Y."/>
            <person name="Liu J."/>
            <person name="Shao H."/>
            <person name="Ye R."/>
            <person name="Li L."/>
            <person name="Wei W."/>
            <person name="Wang X."/>
            <person name="Wang C."/>
            <person name="Yang T."/>
            <person name="Huo Q."/>
            <person name="Li W."/>
            <person name="Guo W."/>
            <person name="Chen H."/>
            <person name="Zhou L."/>
            <person name="Ni X."/>
            <person name="Tian J."/>
            <person name="Zhou Y."/>
            <person name="Sheng Y."/>
            <person name="Liu T."/>
            <person name="Pan Y."/>
            <person name="Xia L."/>
            <person name="Li J."/>
            <person name="Zhao F."/>
            <person name="Cao W."/>
        </authorList>
    </citation>
    <scope>NUCLEOTIDE SEQUENCE</scope>
    <source>
        <strain evidence="1">Hyas-2018</strain>
    </source>
</reference>
<gene>
    <name evidence="1" type="ORF">HPB50_014814</name>
</gene>
<name>A0ACB7SEQ7_HYAAI</name>